<sequence>SLVAENSEKKPDIRNIEEAELSLRESRSLNYKEARALLGRIEYQKGNIEAALHSKRRSHDDAPPQMSIHTVSLLLEAIFLKAKSLQHLQRFREAAQTCKVILDMVESSIPQGLPENFSADCKLQETLNEAVEMLPELWKCSDSPHEAILSYRQALLHQWNLDAETIARIQKQFAIFLLYYGGEALPPNLCSQMDGEDLVALNLLRKLLHSIEDPHCVPVLLMASRICGEQPNLVEEGINFAHRSLESLDNECSELEGIANLLLGVAHSTHSKSAVPILRGLPDGLRHFRPWKRPGILQA</sequence>
<dbReference type="AlphaFoldDB" id="A0A7J8YZJ1"/>
<reference evidence="1 2" key="1">
    <citation type="journal article" date="2019" name="Genome Biol. Evol.">
        <title>Insights into the evolution of the New World diploid cottons (Gossypium, subgenus Houzingenia) based on genome sequencing.</title>
        <authorList>
            <person name="Grover C.E."/>
            <person name="Arick M.A. 2nd"/>
            <person name="Thrash A."/>
            <person name="Conover J.L."/>
            <person name="Sanders W.S."/>
            <person name="Peterson D.G."/>
            <person name="Frelichowski J.E."/>
            <person name="Scheffler J.A."/>
            <person name="Scheffler B.E."/>
            <person name="Wendel J.F."/>
        </authorList>
    </citation>
    <scope>NUCLEOTIDE SEQUENCE [LARGE SCALE GENOMIC DNA]</scope>
    <source>
        <strain evidence="1">4</strain>
        <tissue evidence="1">Leaf</tissue>
    </source>
</reference>
<dbReference type="EMBL" id="JABEZV010000001">
    <property type="protein sequence ID" value="MBA0704987.1"/>
    <property type="molecule type" value="Genomic_DNA"/>
</dbReference>
<name>A0A7J8YZJ1_9ROSI</name>
<comment type="caution">
    <text evidence="1">The sequence shown here is derived from an EMBL/GenBank/DDBJ whole genome shotgun (WGS) entry which is preliminary data.</text>
</comment>
<dbReference type="PANTHER" id="PTHR44102">
    <property type="entry name" value="PROTEIN NPG1"/>
    <property type="match status" value="1"/>
</dbReference>
<dbReference type="InterPro" id="IPR043376">
    <property type="entry name" value="NPG1-like"/>
</dbReference>
<accession>A0A7J8YZJ1</accession>
<keyword evidence="2" id="KW-1185">Reference proteome</keyword>
<organism evidence="1 2">
    <name type="scientific">Gossypium laxum</name>
    <dbReference type="NCBI Taxonomy" id="34288"/>
    <lineage>
        <taxon>Eukaryota</taxon>
        <taxon>Viridiplantae</taxon>
        <taxon>Streptophyta</taxon>
        <taxon>Embryophyta</taxon>
        <taxon>Tracheophyta</taxon>
        <taxon>Spermatophyta</taxon>
        <taxon>Magnoliopsida</taxon>
        <taxon>eudicotyledons</taxon>
        <taxon>Gunneridae</taxon>
        <taxon>Pentapetalae</taxon>
        <taxon>rosids</taxon>
        <taxon>malvids</taxon>
        <taxon>Malvales</taxon>
        <taxon>Malvaceae</taxon>
        <taxon>Malvoideae</taxon>
        <taxon>Gossypium</taxon>
    </lineage>
</organism>
<evidence type="ECO:0000313" key="1">
    <source>
        <dbReference type="EMBL" id="MBA0704987.1"/>
    </source>
</evidence>
<evidence type="ECO:0000313" key="2">
    <source>
        <dbReference type="Proteomes" id="UP000593574"/>
    </source>
</evidence>
<protein>
    <submittedName>
        <fullName evidence="1">Uncharacterized protein</fullName>
    </submittedName>
</protein>
<dbReference type="PANTHER" id="PTHR44102:SF12">
    <property type="entry name" value="PROTEIN NPGR2"/>
    <property type="match status" value="1"/>
</dbReference>
<dbReference type="Proteomes" id="UP000593574">
    <property type="component" value="Unassembled WGS sequence"/>
</dbReference>
<dbReference type="SUPFAM" id="SSF48452">
    <property type="entry name" value="TPR-like"/>
    <property type="match status" value="1"/>
</dbReference>
<feature type="non-terminal residue" evidence="1">
    <location>
        <position position="1"/>
    </location>
</feature>
<dbReference type="InterPro" id="IPR011990">
    <property type="entry name" value="TPR-like_helical_dom_sf"/>
</dbReference>
<gene>
    <name evidence="1" type="ORF">Golax_017208</name>
</gene>
<proteinExistence type="predicted"/>